<feature type="non-terminal residue" evidence="5">
    <location>
        <position position="1"/>
    </location>
</feature>
<dbReference type="AlphaFoldDB" id="A0A382QHP1"/>
<reference evidence="5" key="1">
    <citation type="submission" date="2018-05" db="EMBL/GenBank/DDBJ databases">
        <authorList>
            <person name="Lanie J.A."/>
            <person name="Ng W.-L."/>
            <person name="Kazmierczak K.M."/>
            <person name="Andrzejewski T.M."/>
            <person name="Davidsen T.M."/>
            <person name="Wayne K.J."/>
            <person name="Tettelin H."/>
            <person name="Glass J.I."/>
            <person name="Rusch D."/>
            <person name="Podicherti R."/>
            <person name="Tsui H.-C.T."/>
            <person name="Winkler M.E."/>
        </authorList>
    </citation>
    <scope>NUCLEOTIDE SEQUENCE</scope>
</reference>
<accession>A0A382QHP1</accession>
<evidence type="ECO:0000256" key="4">
    <source>
        <dbReference type="ARBA" id="ARBA00023239"/>
    </source>
</evidence>
<name>A0A382QHP1_9ZZZZ</name>
<dbReference type="GO" id="GO:0030170">
    <property type="term" value="F:pyridoxal phosphate binding"/>
    <property type="evidence" value="ECO:0007669"/>
    <property type="project" value="InterPro"/>
</dbReference>
<dbReference type="Pfam" id="PF01053">
    <property type="entry name" value="Cys_Met_Meta_PP"/>
    <property type="match status" value="1"/>
</dbReference>
<dbReference type="SUPFAM" id="SSF53383">
    <property type="entry name" value="PLP-dependent transferases"/>
    <property type="match status" value="1"/>
</dbReference>
<sequence length="156" mass="17903">TTKNTLGMCPGSEEVYLALRGLPTLNLRMKEIEKNALKLAEKLLRHNLVKDVYHPALPHTLNHYIWKRDFTGSSGLFGFTLKKTYSNKMIEKFYNKLKIFRIGYSWGGFESLITFPPLTKRSVAKKSYGTLIRIYCGLEDSDDQINDIISALKILK</sequence>
<comment type="cofactor">
    <cofactor evidence="1">
        <name>pyridoxal 5'-phosphate</name>
        <dbReference type="ChEBI" id="CHEBI:597326"/>
    </cofactor>
</comment>
<dbReference type="PANTHER" id="PTHR43500">
    <property type="entry name" value="CYSTATHIONINE BETA-LYASE-RELATED"/>
    <property type="match status" value="1"/>
</dbReference>
<gene>
    <name evidence="5" type="ORF">METZ01_LOCUS337820</name>
</gene>
<keyword evidence="4" id="KW-0456">Lyase</keyword>
<dbReference type="InterPro" id="IPR015422">
    <property type="entry name" value="PyrdxlP-dep_Trfase_small"/>
</dbReference>
<dbReference type="GO" id="GO:0019346">
    <property type="term" value="P:transsulfuration"/>
    <property type="evidence" value="ECO:0007669"/>
    <property type="project" value="InterPro"/>
</dbReference>
<comment type="similarity">
    <text evidence="2">Belongs to the trans-sulfuration enzymes family.</text>
</comment>
<evidence type="ECO:0000313" key="5">
    <source>
        <dbReference type="EMBL" id="SVC84966.1"/>
    </source>
</evidence>
<dbReference type="InterPro" id="IPR006233">
    <property type="entry name" value="Cys_b_lyase_bac"/>
</dbReference>
<protein>
    <recommendedName>
        <fullName evidence="6">Cystathionine beta-lyase</fullName>
    </recommendedName>
</protein>
<proteinExistence type="inferred from homology"/>
<dbReference type="GO" id="GO:0019450">
    <property type="term" value="P:L-cysteine catabolic process to pyruvate"/>
    <property type="evidence" value="ECO:0007669"/>
    <property type="project" value="TreeGrafter"/>
</dbReference>
<evidence type="ECO:0000256" key="2">
    <source>
        <dbReference type="ARBA" id="ARBA00009077"/>
    </source>
</evidence>
<evidence type="ECO:0008006" key="6">
    <source>
        <dbReference type="Google" id="ProtNLM"/>
    </source>
</evidence>
<dbReference type="Gene3D" id="3.90.1150.10">
    <property type="entry name" value="Aspartate Aminotransferase, domain 1"/>
    <property type="match status" value="1"/>
</dbReference>
<keyword evidence="3" id="KW-0663">Pyridoxal phosphate</keyword>
<dbReference type="InterPro" id="IPR000277">
    <property type="entry name" value="Cys/Met-Metab_PyrdxlP-dep_enz"/>
</dbReference>
<organism evidence="5">
    <name type="scientific">marine metagenome</name>
    <dbReference type="NCBI Taxonomy" id="408172"/>
    <lineage>
        <taxon>unclassified sequences</taxon>
        <taxon>metagenomes</taxon>
        <taxon>ecological metagenomes</taxon>
    </lineage>
</organism>
<dbReference type="PANTHER" id="PTHR43500:SF1">
    <property type="entry name" value="CYSTATHIONINE BETA-LYASE-RELATED"/>
    <property type="match status" value="1"/>
</dbReference>
<evidence type="ECO:0000256" key="1">
    <source>
        <dbReference type="ARBA" id="ARBA00001933"/>
    </source>
</evidence>
<dbReference type="EMBL" id="UINC01114570">
    <property type="protein sequence ID" value="SVC84966.1"/>
    <property type="molecule type" value="Genomic_DNA"/>
</dbReference>
<dbReference type="GO" id="GO:0047804">
    <property type="term" value="F:cysteine-S-conjugate beta-lyase activity"/>
    <property type="evidence" value="ECO:0007669"/>
    <property type="project" value="InterPro"/>
</dbReference>
<evidence type="ECO:0000256" key="3">
    <source>
        <dbReference type="ARBA" id="ARBA00022898"/>
    </source>
</evidence>
<dbReference type="InterPro" id="IPR015424">
    <property type="entry name" value="PyrdxlP-dep_Trfase"/>
</dbReference>